<evidence type="ECO:0000256" key="1">
    <source>
        <dbReference type="PROSITE-ProRule" id="PRU00169"/>
    </source>
</evidence>
<evidence type="ECO:0000313" key="4">
    <source>
        <dbReference type="Proteomes" id="UP001237105"/>
    </source>
</evidence>
<evidence type="ECO:0000259" key="2">
    <source>
        <dbReference type="PROSITE" id="PS50110"/>
    </source>
</evidence>
<dbReference type="InterPro" id="IPR011006">
    <property type="entry name" value="CheY-like_superfamily"/>
</dbReference>
<name>A0ABT6SNE4_9ACTN</name>
<reference evidence="3 4" key="1">
    <citation type="submission" date="2023-05" db="EMBL/GenBank/DDBJ databases">
        <title>Draft genome sequence of Streptomyces sp. B-S-A12 isolated from a cave soil in Thailand.</title>
        <authorList>
            <person name="Chamroensaksri N."/>
            <person name="Muangham S."/>
        </authorList>
    </citation>
    <scope>NUCLEOTIDE SEQUENCE [LARGE SCALE GENOMIC DNA]</scope>
    <source>
        <strain evidence="3 4">B-S-A12</strain>
    </source>
</reference>
<evidence type="ECO:0000313" key="3">
    <source>
        <dbReference type="EMBL" id="MDI3417104.1"/>
    </source>
</evidence>
<dbReference type="SUPFAM" id="SSF52172">
    <property type="entry name" value="CheY-like"/>
    <property type="match status" value="1"/>
</dbReference>
<dbReference type="PROSITE" id="PS50110">
    <property type="entry name" value="RESPONSE_REGULATORY"/>
    <property type="match status" value="1"/>
</dbReference>
<dbReference type="Gene3D" id="3.40.50.2300">
    <property type="match status" value="1"/>
</dbReference>
<organism evidence="3 4">
    <name type="scientific">Streptomyces luteolus</name>
    <dbReference type="NCBI Taxonomy" id="3043615"/>
    <lineage>
        <taxon>Bacteria</taxon>
        <taxon>Bacillati</taxon>
        <taxon>Actinomycetota</taxon>
        <taxon>Actinomycetes</taxon>
        <taxon>Kitasatosporales</taxon>
        <taxon>Streptomycetaceae</taxon>
        <taxon>Streptomyces</taxon>
    </lineage>
</organism>
<gene>
    <name evidence="3" type="ORF">QIT00_00760</name>
</gene>
<proteinExistence type="predicted"/>
<dbReference type="CDD" id="cd00156">
    <property type="entry name" value="REC"/>
    <property type="match status" value="1"/>
</dbReference>
<comment type="caution">
    <text evidence="3">The sequence shown here is derived from an EMBL/GenBank/DDBJ whole genome shotgun (WGS) entry which is preliminary data.</text>
</comment>
<dbReference type="Proteomes" id="UP001237105">
    <property type="component" value="Unassembled WGS sequence"/>
</dbReference>
<sequence>MSVRTLTEGSSVAVIDDDVMDASSITHPLQDAGFRTEMITEFTSGQDADAFLASLGDRYDAVVCDHILGGRSNARFTGAELVCKANRRAGRPLPAVLISSHVNTDQNGAILRWREGIPSVVDKSDASDAVVDALRYTLDELAGNLARERRAFATPIEVLAVRSEGEEPQAKVVVVGWKIDSSVWMPLRPIEESTGLRPEELPGRWLEAEVNCYAKEASDLFYRNIILAPDLPQEWLTT</sequence>
<feature type="modified residue" description="4-aspartylphosphate" evidence="1">
    <location>
        <position position="65"/>
    </location>
</feature>
<protein>
    <submittedName>
        <fullName evidence="3">Response regulator</fullName>
    </submittedName>
</protein>
<keyword evidence="4" id="KW-1185">Reference proteome</keyword>
<accession>A0ABT6SNE4</accession>
<dbReference type="InterPro" id="IPR001789">
    <property type="entry name" value="Sig_transdc_resp-reg_receiver"/>
</dbReference>
<dbReference type="EMBL" id="JASCIS010000001">
    <property type="protein sequence ID" value="MDI3417104.1"/>
    <property type="molecule type" value="Genomic_DNA"/>
</dbReference>
<dbReference type="RefSeq" id="WP_282533027.1">
    <property type="nucleotide sequence ID" value="NZ_JASCIS010000001.1"/>
</dbReference>
<keyword evidence="1" id="KW-0597">Phosphoprotein</keyword>
<feature type="domain" description="Response regulatory" evidence="2">
    <location>
        <begin position="11"/>
        <end position="138"/>
    </location>
</feature>